<dbReference type="InterPro" id="IPR000048">
    <property type="entry name" value="IQ_motif_EF-hand-BS"/>
</dbReference>
<dbReference type="Pfam" id="PF00612">
    <property type="entry name" value="IQ"/>
    <property type="match status" value="1"/>
</dbReference>
<protein>
    <recommendedName>
        <fullName evidence="4">IQ motif containing K</fullName>
    </recommendedName>
</protein>
<name>A0ABN9LIY7_9NEOB</name>
<evidence type="ECO:0000256" key="1">
    <source>
        <dbReference type="SAM" id="MobiDB-lite"/>
    </source>
</evidence>
<dbReference type="Proteomes" id="UP001176940">
    <property type="component" value="Unassembled WGS sequence"/>
</dbReference>
<evidence type="ECO:0000313" key="3">
    <source>
        <dbReference type="Proteomes" id="UP001176940"/>
    </source>
</evidence>
<feature type="non-terminal residue" evidence="2">
    <location>
        <position position="189"/>
    </location>
</feature>
<gene>
    <name evidence="2" type="ORF">RIMI_LOCUS8916779</name>
</gene>
<proteinExistence type="predicted"/>
<dbReference type="PROSITE" id="PS50096">
    <property type="entry name" value="IQ"/>
    <property type="match status" value="1"/>
</dbReference>
<evidence type="ECO:0008006" key="4">
    <source>
        <dbReference type="Google" id="ProtNLM"/>
    </source>
</evidence>
<comment type="caution">
    <text evidence="2">The sequence shown here is derived from an EMBL/GenBank/DDBJ whole genome shotgun (WGS) entry which is preliminary data.</text>
</comment>
<dbReference type="PANTHER" id="PTHR34927:SF1">
    <property type="entry name" value="IQ DOMAIN-CONTAINING PROTEIN K"/>
    <property type="match status" value="1"/>
</dbReference>
<feature type="compositionally biased region" description="Basic and acidic residues" evidence="1">
    <location>
        <begin position="149"/>
        <end position="169"/>
    </location>
</feature>
<feature type="compositionally biased region" description="Basic and acidic residues" evidence="1">
    <location>
        <begin position="178"/>
        <end position="189"/>
    </location>
</feature>
<organism evidence="2 3">
    <name type="scientific">Ranitomeya imitator</name>
    <name type="common">mimic poison frog</name>
    <dbReference type="NCBI Taxonomy" id="111125"/>
    <lineage>
        <taxon>Eukaryota</taxon>
        <taxon>Metazoa</taxon>
        <taxon>Chordata</taxon>
        <taxon>Craniata</taxon>
        <taxon>Vertebrata</taxon>
        <taxon>Euteleostomi</taxon>
        <taxon>Amphibia</taxon>
        <taxon>Batrachia</taxon>
        <taxon>Anura</taxon>
        <taxon>Neobatrachia</taxon>
        <taxon>Hyloidea</taxon>
        <taxon>Dendrobatidae</taxon>
        <taxon>Dendrobatinae</taxon>
        <taxon>Ranitomeya</taxon>
    </lineage>
</organism>
<dbReference type="PANTHER" id="PTHR34927">
    <property type="entry name" value="IQ DOMAIN-CONTAINING PROTEIN K"/>
    <property type="match status" value="1"/>
</dbReference>
<sequence>MDSGNIFELEATGGGKGLDVRFEEQGRVERYPEAADFRCGNSIAQRKRTKFIACDFLTQWLYNKNPLRKDQQSKDFFEIPFVQEWLKDHPRPPIPLSLLLSEDEAALLIQSFWRGYQRRMRAAAGKPGRRTWRPAQHGDQVKTTNDCTLDGKDAGPHTEAAHLQGDAHSRKGGVSIRSEQRKYRDTKNK</sequence>
<feature type="region of interest" description="Disordered" evidence="1">
    <location>
        <begin position="124"/>
        <end position="189"/>
    </location>
</feature>
<dbReference type="InterPro" id="IPR043408">
    <property type="entry name" value="IQCK"/>
</dbReference>
<accession>A0ABN9LIY7</accession>
<evidence type="ECO:0000313" key="2">
    <source>
        <dbReference type="EMBL" id="CAJ0940762.1"/>
    </source>
</evidence>
<reference evidence="2" key="1">
    <citation type="submission" date="2023-07" db="EMBL/GenBank/DDBJ databases">
        <authorList>
            <person name="Stuckert A."/>
        </authorList>
    </citation>
    <scope>NUCLEOTIDE SEQUENCE</scope>
</reference>
<keyword evidence="3" id="KW-1185">Reference proteome</keyword>
<dbReference type="EMBL" id="CAUEEQ010018061">
    <property type="protein sequence ID" value="CAJ0940762.1"/>
    <property type="molecule type" value="Genomic_DNA"/>
</dbReference>